<evidence type="ECO:0000313" key="2">
    <source>
        <dbReference type="Proteomes" id="UP000029641"/>
    </source>
</evidence>
<comment type="caution">
    <text evidence="1">The sequence shown here is derived from an EMBL/GenBank/DDBJ whole genome shotgun (WGS) entry which is preliminary data.</text>
</comment>
<dbReference type="Proteomes" id="UP000029641">
    <property type="component" value="Unassembled WGS sequence"/>
</dbReference>
<reference evidence="1 2" key="1">
    <citation type="journal article" date="2014" name="Genome Announc.">
        <title>Draft Genome Sequence of Marine Flavobacterium Jejuia pallidilutea Strain 11shimoA1 and Pigmentation Mutants.</title>
        <authorList>
            <person name="Takatani N."/>
            <person name="Nakanishi M."/>
            <person name="Meirelles P."/>
            <person name="Mino S."/>
            <person name="Suda W."/>
            <person name="Oshima K."/>
            <person name="Hattori M."/>
            <person name="Ohkuma M."/>
            <person name="Hosokawa M."/>
            <person name="Miyashita K."/>
            <person name="Thompson F.L."/>
            <person name="Niwa A."/>
            <person name="Sawabe T."/>
            <person name="Sawabe T."/>
        </authorList>
    </citation>
    <scope>NUCLEOTIDE SEQUENCE [LARGE SCALE GENOMIC DNA]</scope>
    <source>
        <strain evidence="1 2">JCM 19301</strain>
    </source>
</reference>
<dbReference type="AlphaFoldDB" id="A0A090W124"/>
<proteinExistence type="predicted"/>
<gene>
    <name evidence="1" type="ORF">JCM19301_1770</name>
</gene>
<organism evidence="1 2">
    <name type="scientific">Jejuia pallidilutea</name>
    <dbReference type="NCBI Taxonomy" id="504487"/>
    <lineage>
        <taxon>Bacteria</taxon>
        <taxon>Pseudomonadati</taxon>
        <taxon>Bacteroidota</taxon>
        <taxon>Flavobacteriia</taxon>
        <taxon>Flavobacteriales</taxon>
        <taxon>Flavobacteriaceae</taxon>
        <taxon>Jejuia</taxon>
    </lineage>
</organism>
<protein>
    <submittedName>
        <fullName evidence="1">Uncharacterized protein</fullName>
    </submittedName>
</protein>
<name>A0A090W124_9FLAO</name>
<dbReference type="EMBL" id="BBNR01000053">
    <property type="protein sequence ID" value="GAL69179.1"/>
    <property type="molecule type" value="Genomic_DNA"/>
</dbReference>
<evidence type="ECO:0000313" key="1">
    <source>
        <dbReference type="EMBL" id="GAL69179.1"/>
    </source>
</evidence>
<sequence length="39" mass="4375">MKSHFLLETKTEAMATESSPIFTFKKLLAVANVSFDNIN</sequence>
<accession>A0A090W124</accession>